<dbReference type="AlphaFoldDB" id="A0A2X3B9V4"/>
<dbReference type="PIRSF" id="PIRSF006157">
    <property type="entry name" value="Doxgns_DODA"/>
    <property type="match status" value="1"/>
</dbReference>
<dbReference type="SUPFAM" id="SSF53213">
    <property type="entry name" value="LigB-like"/>
    <property type="match status" value="1"/>
</dbReference>
<evidence type="ECO:0000256" key="5">
    <source>
        <dbReference type="ARBA" id="ARBA00023002"/>
    </source>
</evidence>
<dbReference type="GO" id="GO:0008198">
    <property type="term" value="F:ferrous iron binding"/>
    <property type="evidence" value="ECO:0007669"/>
    <property type="project" value="InterPro"/>
</dbReference>
<keyword evidence="4" id="KW-0862">Zinc</keyword>
<dbReference type="CDD" id="cd07363">
    <property type="entry name" value="45_DOPA_Dioxygenase"/>
    <property type="match status" value="1"/>
</dbReference>
<dbReference type="GO" id="GO:0016702">
    <property type="term" value="F:oxidoreductase activity, acting on single donors with incorporation of molecular oxygen, incorporation of two atoms of oxygen"/>
    <property type="evidence" value="ECO:0007669"/>
    <property type="project" value="UniProtKB-ARBA"/>
</dbReference>
<dbReference type="Gene3D" id="3.40.830.10">
    <property type="entry name" value="LigB-like"/>
    <property type="match status" value="1"/>
</dbReference>
<dbReference type="InterPro" id="IPR014436">
    <property type="entry name" value="Extradiol_dOase_DODA"/>
</dbReference>
<dbReference type="EMBL" id="UAWL01000006">
    <property type="protein sequence ID" value="SQB97363.1"/>
    <property type="molecule type" value="Genomic_DNA"/>
</dbReference>
<name>A0A2X3B9V4_9HELI</name>
<dbReference type="GO" id="GO:0008270">
    <property type="term" value="F:zinc ion binding"/>
    <property type="evidence" value="ECO:0007669"/>
    <property type="project" value="InterPro"/>
</dbReference>
<evidence type="ECO:0000256" key="2">
    <source>
        <dbReference type="ARBA" id="ARBA00007581"/>
    </source>
</evidence>
<evidence type="ECO:0000256" key="3">
    <source>
        <dbReference type="ARBA" id="ARBA00022723"/>
    </source>
</evidence>
<evidence type="ECO:0000256" key="4">
    <source>
        <dbReference type="ARBA" id="ARBA00022833"/>
    </source>
</evidence>
<keyword evidence="3" id="KW-0479">Metal-binding</keyword>
<proteinExistence type="inferred from homology"/>
<feature type="domain" description="Extradiol ring-cleavage dioxygenase class III enzyme subunit B" evidence="6">
    <location>
        <begin position="43"/>
        <end position="264"/>
    </location>
</feature>
<dbReference type="Proteomes" id="UP000250166">
    <property type="component" value="Unassembled WGS sequence"/>
</dbReference>
<comment type="cofactor">
    <cofactor evidence="1">
        <name>Zn(2+)</name>
        <dbReference type="ChEBI" id="CHEBI:29105"/>
    </cofactor>
</comment>
<keyword evidence="7" id="KW-0223">Dioxygenase</keyword>
<evidence type="ECO:0000313" key="8">
    <source>
        <dbReference type="Proteomes" id="UP000250166"/>
    </source>
</evidence>
<organism evidence="7 8">
    <name type="scientific">Helicobacter fennelliae</name>
    <dbReference type="NCBI Taxonomy" id="215"/>
    <lineage>
        <taxon>Bacteria</taxon>
        <taxon>Pseudomonadati</taxon>
        <taxon>Campylobacterota</taxon>
        <taxon>Epsilonproteobacteria</taxon>
        <taxon>Campylobacterales</taxon>
        <taxon>Helicobacteraceae</taxon>
        <taxon>Helicobacter</taxon>
    </lineage>
</organism>
<evidence type="ECO:0000259" key="6">
    <source>
        <dbReference type="Pfam" id="PF02900"/>
    </source>
</evidence>
<gene>
    <name evidence="7" type="primary">ygiD</name>
    <name evidence="7" type="ORF">NCTC13102_00094</name>
</gene>
<sequence>MAHSSNISISSTSSMPAIFVGHGSPLNAISDNAFTRAWESLGALFAPRAIVGISAHYHTRGLRINSTPTPRQIYDMSGFPRALYELAYQPKGDPALAERLSKILSPFGAQLEDSWGIDHGLWSVLCKMYKNADIPLVCLSVDLSASLESQLAIGRVLSVLRQEGVMILASGNIVHNLSLLEWGREDFGYPWALEFDRYIIKRTLERDAQGLLEFEKIDGARACVPTLDHFLPFLIAFGASTPEDSINVFNRFYTCGVISMTSFVFA</sequence>
<protein>
    <submittedName>
        <fullName evidence="7">LigB family dioxygenase</fullName>
        <ecNumber evidence="7">1.13.-.-</ecNumber>
    </submittedName>
</protein>
<comment type="similarity">
    <text evidence="2">Belongs to the DODA-type extradiol aromatic ring-opening dioxygenase family.</text>
</comment>
<evidence type="ECO:0000313" key="7">
    <source>
        <dbReference type="EMBL" id="SQB97363.1"/>
    </source>
</evidence>
<evidence type="ECO:0000256" key="1">
    <source>
        <dbReference type="ARBA" id="ARBA00001947"/>
    </source>
</evidence>
<keyword evidence="5 7" id="KW-0560">Oxidoreductase</keyword>
<accession>A0A2X3B9V4</accession>
<dbReference type="NCBIfam" id="NF007914">
    <property type="entry name" value="PRK10628.1"/>
    <property type="match status" value="1"/>
</dbReference>
<dbReference type="PANTHER" id="PTHR30096">
    <property type="entry name" value="4,5-DOPA DIOXYGENASE EXTRADIOL-LIKE PROTEIN"/>
    <property type="match status" value="1"/>
</dbReference>
<reference evidence="7 8" key="1">
    <citation type="submission" date="2018-06" db="EMBL/GenBank/DDBJ databases">
        <authorList>
            <consortium name="Pathogen Informatics"/>
            <person name="Doyle S."/>
        </authorList>
    </citation>
    <scope>NUCLEOTIDE SEQUENCE [LARGE SCALE GENOMIC DNA]</scope>
    <source>
        <strain evidence="7 8">NCTC13102</strain>
    </source>
</reference>
<dbReference type="InterPro" id="IPR004183">
    <property type="entry name" value="Xdiol_dOase_suB"/>
</dbReference>
<dbReference type="PANTHER" id="PTHR30096:SF0">
    <property type="entry name" value="4,5-DOPA DIOXYGENASE EXTRADIOL-LIKE PROTEIN"/>
    <property type="match status" value="1"/>
</dbReference>
<dbReference type="EC" id="1.13.-.-" evidence="7"/>
<dbReference type="Pfam" id="PF02900">
    <property type="entry name" value="LigB"/>
    <property type="match status" value="1"/>
</dbReference>